<evidence type="ECO:0000256" key="1">
    <source>
        <dbReference type="ARBA" id="ARBA00023267"/>
    </source>
</evidence>
<dbReference type="EMBL" id="FWFR01000001">
    <property type="protein sequence ID" value="SLN46623.1"/>
    <property type="molecule type" value="Genomic_DNA"/>
</dbReference>
<dbReference type="AlphaFoldDB" id="A0A1Y5SRA7"/>
<sequence>MVIQLRLDGADHELDIVSRTPELVVRLDGRLHRLGPAMPDGAGARLLVDDRQVAYEAAADGGAVYVRCAGRHFRVEIPDPRDAAGAGGGNADEIVAPMPGVVVRLARAAGDEVAAGDTVLTIESMKLQMNLTAQRGGRIARIVARQDQTFDKGDVLAVLESVEAAE</sequence>
<dbReference type="Gene3D" id="2.40.50.100">
    <property type="match status" value="1"/>
</dbReference>
<evidence type="ECO:0000313" key="3">
    <source>
        <dbReference type="EMBL" id="SLN46623.1"/>
    </source>
</evidence>
<dbReference type="CDD" id="cd06850">
    <property type="entry name" value="biotinyl_domain"/>
    <property type="match status" value="1"/>
</dbReference>
<dbReference type="SUPFAM" id="SSF51230">
    <property type="entry name" value="Single hybrid motif"/>
    <property type="match status" value="1"/>
</dbReference>
<reference evidence="3 4" key="1">
    <citation type="submission" date="2017-03" db="EMBL/GenBank/DDBJ databases">
        <authorList>
            <person name="Afonso C.L."/>
            <person name="Miller P.J."/>
            <person name="Scott M.A."/>
            <person name="Spackman E."/>
            <person name="Goraichik I."/>
            <person name="Dimitrov K.M."/>
            <person name="Suarez D.L."/>
            <person name="Swayne D.E."/>
        </authorList>
    </citation>
    <scope>NUCLEOTIDE SEQUENCE [LARGE SCALE GENOMIC DNA]</scope>
    <source>
        <strain evidence="3 4">CECT 7691</strain>
    </source>
</reference>
<dbReference type="PANTHER" id="PTHR45266">
    <property type="entry name" value="OXALOACETATE DECARBOXYLASE ALPHA CHAIN"/>
    <property type="match status" value="1"/>
</dbReference>
<dbReference type="OrthoDB" id="8902504at2"/>
<gene>
    <name evidence="3" type="primary">accA1_5</name>
    <name evidence="3" type="ORF">OCH7691_01996</name>
</gene>
<protein>
    <submittedName>
        <fullName evidence="3">Acetyl-/propionyl-coenzyme A carboxylase alpha chain</fullName>
    </submittedName>
</protein>
<proteinExistence type="predicted"/>
<dbReference type="Proteomes" id="UP000193200">
    <property type="component" value="Unassembled WGS sequence"/>
</dbReference>
<dbReference type="RefSeq" id="WP_085883204.1">
    <property type="nucleotide sequence ID" value="NZ_FWFR01000001.1"/>
</dbReference>
<name>A0A1Y5SRA7_9PROT</name>
<keyword evidence="1" id="KW-0092">Biotin</keyword>
<dbReference type="InterPro" id="IPR011053">
    <property type="entry name" value="Single_hybrid_motif"/>
</dbReference>
<dbReference type="InterPro" id="IPR000089">
    <property type="entry name" value="Biotin_lipoyl"/>
</dbReference>
<dbReference type="Pfam" id="PF00364">
    <property type="entry name" value="Biotin_lipoyl"/>
    <property type="match status" value="1"/>
</dbReference>
<evidence type="ECO:0000259" key="2">
    <source>
        <dbReference type="PROSITE" id="PS50968"/>
    </source>
</evidence>
<dbReference type="InParanoid" id="A0A1Y5SRA7"/>
<dbReference type="PANTHER" id="PTHR45266:SF3">
    <property type="entry name" value="OXALOACETATE DECARBOXYLASE ALPHA CHAIN"/>
    <property type="match status" value="1"/>
</dbReference>
<evidence type="ECO:0000313" key="4">
    <source>
        <dbReference type="Proteomes" id="UP000193200"/>
    </source>
</evidence>
<keyword evidence="4" id="KW-1185">Reference proteome</keyword>
<organism evidence="3 4">
    <name type="scientific">Oceanibacterium hippocampi</name>
    <dbReference type="NCBI Taxonomy" id="745714"/>
    <lineage>
        <taxon>Bacteria</taxon>
        <taxon>Pseudomonadati</taxon>
        <taxon>Pseudomonadota</taxon>
        <taxon>Alphaproteobacteria</taxon>
        <taxon>Sneathiellales</taxon>
        <taxon>Sneathiellaceae</taxon>
        <taxon>Oceanibacterium</taxon>
    </lineage>
</organism>
<dbReference type="PROSITE" id="PS50968">
    <property type="entry name" value="BIOTINYL_LIPOYL"/>
    <property type="match status" value="1"/>
</dbReference>
<feature type="domain" description="Lipoyl-binding" evidence="2">
    <location>
        <begin position="74"/>
        <end position="160"/>
    </location>
</feature>
<accession>A0A1Y5SRA7</accession>
<dbReference type="InterPro" id="IPR050709">
    <property type="entry name" value="Biotin_Carboxyl_Carrier/Decarb"/>
</dbReference>